<gene>
    <name evidence="2" type="ORF">METZ01_LOCUS11333</name>
</gene>
<evidence type="ECO:0000313" key="2">
    <source>
        <dbReference type="EMBL" id="SUZ58479.1"/>
    </source>
</evidence>
<reference evidence="2" key="1">
    <citation type="submission" date="2018-05" db="EMBL/GenBank/DDBJ databases">
        <authorList>
            <person name="Lanie J.A."/>
            <person name="Ng W.-L."/>
            <person name="Kazmierczak K.M."/>
            <person name="Andrzejewski T.M."/>
            <person name="Davidsen T.M."/>
            <person name="Wayne K.J."/>
            <person name="Tettelin H."/>
            <person name="Glass J.I."/>
            <person name="Rusch D."/>
            <person name="Podicherti R."/>
            <person name="Tsui H.-C.T."/>
            <person name="Winkler M.E."/>
        </authorList>
    </citation>
    <scope>NUCLEOTIDE SEQUENCE</scope>
</reference>
<dbReference type="InterPro" id="IPR011447">
    <property type="entry name" value="DUF1552"/>
</dbReference>
<dbReference type="AlphaFoldDB" id="A0A381NW92"/>
<evidence type="ECO:0000256" key="1">
    <source>
        <dbReference type="SAM" id="MobiDB-lite"/>
    </source>
</evidence>
<accession>A0A381NW92</accession>
<organism evidence="2">
    <name type="scientific">marine metagenome</name>
    <dbReference type="NCBI Taxonomy" id="408172"/>
    <lineage>
        <taxon>unclassified sequences</taxon>
        <taxon>metagenomes</taxon>
        <taxon>ecological metagenomes</taxon>
    </lineage>
</organism>
<proteinExistence type="predicted"/>
<protein>
    <recommendedName>
        <fullName evidence="3">DUF1552 domain-containing protein</fullName>
    </recommendedName>
</protein>
<feature type="region of interest" description="Disordered" evidence="1">
    <location>
        <begin position="329"/>
        <end position="348"/>
    </location>
</feature>
<evidence type="ECO:0008006" key="3">
    <source>
        <dbReference type="Google" id="ProtNLM"/>
    </source>
</evidence>
<name>A0A381NW92_9ZZZZ</name>
<dbReference type="Pfam" id="PF07586">
    <property type="entry name" value="HXXSHH"/>
    <property type="match status" value="1"/>
</dbReference>
<sequence>MSFISGKYLPRRTFLRGIGTTVALPFLDAMVPAGRSGAAVLAAADTTRLVCIEEVHGLPGCNDWGADRHLFAPATVGRDFELVEDNPLKSLEPFRDHLTIISNTDVRMAEAFAPPEIGGDHFRSSAVFLTQSHPKQTQGSDLFVGTSLDQLYARQFGQSTPHPSMQFCIENLDQAGGCTYNYSCAYTDSISWVSPSDPLPMIRDPRVAFDMLFGAGGTPEERAERRATRRSILDWILTDVAEVRNELGAVDRRRMDRYLDNVREVERRIQLVERHNDGAEPRELPDAPPGVPDSFSEHMQLMFDLQVLAMETDMTRVISFKTGRDAQNRVFPESGTNRPFHPASHHGNNERRIMDFNTICRYRVGQLPYFLERLQNTVEGEASLLDKTAIIWGSPMADGNIHNHRRCPLVLLGGANGHLTGNLHLRASDGTPMANAMLALMQSLGLELDGFGDSSGTFSLSTPTPSETA</sequence>
<dbReference type="EMBL" id="UINC01000622">
    <property type="protein sequence ID" value="SUZ58479.1"/>
    <property type="molecule type" value="Genomic_DNA"/>
</dbReference>